<feature type="domain" description="Tyrosine specific protein phosphatases" evidence="1">
    <location>
        <begin position="132"/>
        <end position="183"/>
    </location>
</feature>
<evidence type="ECO:0000259" key="1">
    <source>
        <dbReference type="PROSITE" id="PS50056"/>
    </source>
</evidence>
<dbReference type="PROSITE" id="PS50056">
    <property type="entry name" value="TYR_PHOSPHATASE_2"/>
    <property type="match status" value="1"/>
</dbReference>
<dbReference type="InterPro" id="IPR016130">
    <property type="entry name" value="Tyr_Pase_AS"/>
</dbReference>
<dbReference type="Gene3D" id="3.90.190.10">
    <property type="entry name" value="Protein tyrosine phosphatase superfamily"/>
    <property type="match status" value="1"/>
</dbReference>
<dbReference type="PANTHER" id="PTHR38745">
    <property type="entry name" value="PHOSPHATASE, PUTATIVE-RELATED"/>
    <property type="match status" value="1"/>
</dbReference>
<sequence length="234" mass="26776">MLLCCLCGSVYSLGDYERFRFIDRKNNNFLFRGNNIVSNGQLQYDWLVQGIKETAKSANISDFPDSFFLIDFCLLEVEYSDWSTEEAFFAQNSTLGQFVHNPIIGALEDPMWFPESLRQVLALNVSGFDDLPGTVSLLSKLLSTPYPQPTVIYVHCEAGKDRTGEVSGAYYISQLGLSFNEALYYDNKCVEGSRDIEMFSGWAFEWYCWYLKYGFENFKSLDCVPDPSFDGHCF</sequence>
<proteinExistence type="predicted"/>
<dbReference type="AlphaFoldDB" id="A0A6B2LGU6"/>
<evidence type="ECO:0000313" key="2">
    <source>
        <dbReference type="EMBL" id="NDV35968.1"/>
    </source>
</evidence>
<dbReference type="SUPFAM" id="SSF52799">
    <property type="entry name" value="(Phosphotyrosine protein) phosphatases II"/>
    <property type="match status" value="1"/>
</dbReference>
<dbReference type="PROSITE" id="PS00383">
    <property type="entry name" value="TYR_PHOSPHATASE_1"/>
    <property type="match status" value="1"/>
</dbReference>
<accession>A0A6B2LGU6</accession>
<reference evidence="2" key="1">
    <citation type="journal article" date="2020" name="J. Eukaryot. Microbiol.">
        <title>De novo Sequencing, Assembly and Annotation of the Transcriptome for the Free-Living Testate Amoeba Arcella intermedia.</title>
        <authorList>
            <person name="Ribeiro G.M."/>
            <person name="Porfirio-Sousa A.L."/>
            <person name="Maurer-Alcala X.X."/>
            <person name="Katz L.A."/>
            <person name="Lahr D.J.G."/>
        </authorList>
    </citation>
    <scope>NUCLEOTIDE SEQUENCE</scope>
</reference>
<dbReference type="PANTHER" id="PTHR38745:SF2">
    <property type="entry name" value="TYROSINE SPECIFIC PROTEIN PHOSPHATASES DOMAIN-CONTAINING PROTEIN"/>
    <property type="match status" value="1"/>
</dbReference>
<dbReference type="EMBL" id="GIBP01006999">
    <property type="protein sequence ID" value="NDV35968.1"/>
    <property type="molecule type" value="Transcribed_RNA"/>
</dbReference>
<dbReference type="InterPro" id="IPR000387">
    <property type="entry name" value="Tyr_Pase_dom"/>
</dbReference>
<protein>
    <recommendedName>
        <fullName evidence="1">Tyrosine specific protein phosphatases domain-containing protein</fullName>
    </recommendedName>
</protein>
<organism evidence="2">
    <name type="scientific">Arcella intermedia</name>
    <dbReference type="NCBI Taxonomy" id="1963864"/>
    <lineage>
        <taxon>Eukaryota</taxon>
        <taxon>Amoebozoa</taxon>
        <taxon>Tubulinea</taxon>
        <taxon>Elardia</taxon>
        <taxon>Arcellinida</taxon>
        <taxon>Sphaerothecina</taxon>
        <taxon>Arcellidae</taxon>
        <taxon>Arcella</taxon>
    </lineage>
</organism>
<name>A0A6B2LGU6_9EUKA</name>
<dbReference type="InterPro" id="IPR029021">
    <property type="entry name" value="Prot-tyrosine_phosphatase-like"/>
</dbReference>